<sequence length="525" mass="58283">MICAVILHFRVFLFTTIAPLCNAFTPSSLAALQAPLSAQHLYSRRIKKCRFTRQRSLYGQVPFQEELSDSFFDASLINSEQVRLSVSTSVGIEPDTELPCVLNAISSVCEEFGIPFEHGNIRTDPLPFHPEAIPGVLGRVLLIHVDGVPDTIVADDTDLISQIKIYASEQIDGILAGGEEQRQPILLAFRNRNSEDSLENVIAKEISDYGLRDAIESSKHGSETSRRQSDDSKFLPSKHFEIDGAFVQSSIDSPADTHFDTSSIIVFDNLVDPSLRKRLLNVVKGNPEEAPDESNESEFGPDPNRWERGGLIDVVDEDGTERTSNGTCWGLTDDAIVDICFSHHPAIAEFETTLSHLFSDFVVSRLPEAVFGDCISPLTANAPTHGDTFENHIDADPLQVPPSPWADVFGRYPNRSSGKPRFVSCLLYLNECWDSDWGAPTRFLDPPTQQTIDVIPKPGRCVIMDQDISHTVVAPNVEAGKRPRYSLVWKLILHPKTLKQDMKDLYCGRKQVWPDPTIVGSARVS</sequence>
<evidence type="ECO:0000313" key="5">
    <source>
        <dbReference type="Proteomes" id="UP001516023"/>
    </source>
</evidence>
<feature type="signal peptide" evidence="2">
    <location>
        <begin position="1"/>
        <end position="23"/>
    </location>
</feature>
<feature type="region of interest" description="Disordered" evidence="1">
    <location>
        <begin position="286"/>
        <end position="305"/>
    </location>
</feature>
<gene>
    <name evidence="4" type="ORF">HJC23_003488</name>
</gene>
<dbReference type="EMBL" id="JABMIG020000015">
    <property type="protein sequence ID" value="KAL3803213.1"/>
    <property type="molecule type" value="Genomic_DNA"/>
</dbReference>
<name>A0ABD3QSC2_9STRA</name>
<organism evidence="4 5">
    <name type="scientific">Cyclotella cryptica</name>
    <dbReference type="NCBI Taxonomy" id="29204"/>
    <lineage>
        <taxon>Eukaryota</taxon>
        <taxon>Sar</taxon>
        <taxon>Stramenopiles</taxon>
        <taxon>Ochrophyta</taxon>
        <taxon>Bacillariophyta</taxon>
        <taxon>Coscinodiscophyceae</taxon>
        <taxon>Thalassiosirophycidae</taxon>
        <taxon>Stephanodiscales</taxon>
        <taxon>Stephanodiscaceae</taxon>
        <taxon>Cyclotella</taxon>
    </lineage>
</organism>
<reference evidence="4 5" key="1">
    <citation type="journal article" date="2020" name="G3 (Bethesda)">
        <title>Improved Reference Genome for Cyclotella cryptica CCMP332, a Model for Cell Wall Morphogenesis, Salinity Adaptation, and Lipid Production in Diatoms (Bacillariophyta).</title>
        <authorList>
            <person name="Roberts W.R."/>
            <person name="Downey K.M."/>
            <person name="Ruck E.C."/>
            <person name="Traller J.C."/>
            <person name="Alverson A.J."/>
        </authorList>
    </citation>
    <scope>NUCLEOTIDE SEQUENCE [LARGE SCALE GENOMIC DNA]</scope>
    <source>
        <strain evidence="4 5">CCMP332</strain>
    </source>
</reference>
<evidence type="ECO:0000256" key="1">
    <source>
        <dbReference type="SAM" id="MobiDB-lite"/>
    </source>
</evidence>
<dbReference type="Proteomes" id="UP001516023">
    <property type="component" value="Unassembled WGS sequence"/>
</dbReference>
<accession>A0ABD3QSC2</accession>
<protein>
    <recommendedName>
        <fullName evidence="3">Prolyl 4-hydroxylase alpha subunit Fe(2+) 2OG dioxygenase domain-containing protein</fullName>
    </recommendedName>
</protein>
<dbReference type="Pfam" id="PF13640">
    <property type="entry name" value="2OG-FeII_Oxy_3"/>
    <property type="match status" value="1"/>
</dbReference>
<keyword evidence="2" id="KW-0732">Signal</keyword>
<evidence type="ECO:0000256" key="2">
    <source>
        <dbReference type="SAM" id="SignalP"/>
    </source>
</evidence>
<feature type="chain" id="PRO_5044850737" description="Prolyl 4-hydroxylase alpha subunit Fe(2+) 2OG dioxygenase domain-containing protein" evidence="2">
    <location>
        <begin position="24"/>
        <end position="525"/>
    </location>
</feature>
<evidence type="ECO:0000259" key="3">
    <source>
        <dbReference type="Pfam" id="PF13640"/>
    </source>
</evidence>
<comment type="caution">
    <text evidence="4">The sequence shown here is derived from an EMBL/GenBank/DDBJ whole genome shotgun (WGS) entry which is preliminary data.</text>
</comment>
<feature type="domain" description="Prolyl 4-hydroxylase alpha subunit Fe(2+) 2OG dioxygenase" evidence="3">
    <location>
        <begin position="385"/>
        <end position="487"/>
    </location>
</feature>
<keyword evidence="5" id="KW-1185">Reference proteome</keyword>
<dbReference type="PANTHER" id="PTHR35169">
    <property type="entry name" value="FE2OG DIOXYGENASE DOMAIN-CONTAINING PROTEIN"/>
    <property type="match status" value="1"/>
</dbReference>
<dbReference type="AlphaFoldDB" id="A0ABD3QSC2"/>
<evidence type="ECO:0000313" key="4">
    <source>
        <dbReference type="EMBL" id="KAL3803213.1"/>
    </source>
</evidence>
<dbReference type="InterPro" id="IPR044862">
    <property type="entry name" value="Pro_4_hyd_alph_FE2OG_OXY"/>
</dbReference>
<dbReference type="Gene3D" id="2.60.120.620">
    <property type="entry name" value="q2cbj1_9rhob like domain"/>
    <property type="match status" value="1"/>
</dbReference>
<proteinExistence type="predicted"/>
<dbReference type="PANTHER" id="PTHR35169:SF1">
    <property type="entry name" value="PROLYL 4-HYDROXYLASE ALPHA SUBUNIT FE(2+) 2OG DIOXYGENASE DOMAIN-CONTAINING PROTEIN"/>
    <property type="match status" value="1"/>
</dbReference>